<dbReference type="AlphaFoldDB" id="A0A4S8IDI2"/>
<dbReference type="Proteomes" id="UP000317650">
    <property type="component" value="Chromosome 9"/>
</dbReference>
<proteinExistence type="predicted"/>
<name>A0A4S8IDI2_MUSBA</name>
<evidence type="ECO:0000313" key="1">
    <source>
        <dbReference type="EMBL" id="THU46207.1"/>
    </source>
</evidence>
<gene>
    <name evidence="1" type="ORF">C4D60_Mb09t02520</name>
</gene>
<protein>
    <submittedName>
        <fullName evidence="1">Uncharacterized protein</fullName>
    </submittedName>
</protein>
<keyword evidence="2" id="KW-1185">Reference proteome</keyword>
<reference evidence="1 2" key="1">
    <citation type="journal article" date="2019" name="Nat. Plants">
        <title>Genome sequencing of Musa balbisiana reveals subgenome evolution and function divergence in polyploid bananas.</title>
        <authorList>
            <person name="Yao X."/>
        </authorList>
    </citation>
    <scope>NUCLEOTIDE SEQUENCE [LARGE SCALE GENOMIC DNA]</scope>
    <source>
        <strain evidence="2">cv. DH-PKW</strain>
        <tissue evidence="1">Leaves</tissue>
    </source>
</reference>
<evidence type="ECO:0000313" key="2">
    <source>
        <dbReference type="Proteomes" id="UP000317650"/>
    </source>
</evidence>
<comment type="caution">
    <text evidence="1">The sequence shown here is derived from an EMBL/GenBank/DDBJ whole genome shotgun (WGS) entry which is preliminary data.</text>
</comment>
<sequence length="79" mass="9033">MQKLRKARWHALVGAEEAFFWEFEILSPAAELPSDYPRGTRSWQDLNSCPFRRPLRPRAGVCRHRRLQPVAEEGGGGEG</sequence>
<dbReference type="EMBL" id="PYDT01000010">
    <property type="protein sequence ID" value="THU46207.1"/>
    <property type="molecule type" value="Genomic_DNA"/>
</dbReference>
<accession>A0A4S8IDI2</accession>
<organism evidence="1 2">
    <name type="scientific">Musa balbisiana</name>
    <name type="common">Banana</name>
    <dbReference type="NCBI Taxonomy" id="52838"/>
    <lineage>
        <taxon>Eukaryota</taxon>
        <taxon>Viridiplantae</taxon>
        <taxon>Streptophyta</taxon>
        <taxon>Embryophyta</taxon>
        <taxon>Tracheophyta</taxon>
        <taxon>Spermatophyta</taxon>
        <taxon>Magnoliopsida</taxon>
        <taxon>Liliopsida</taxon>
        <taxon>Zingiberales</taxon>
        <taxon>Musaceae</taxon>
        <taxon>Musa</taxon>
    </lineage>
</organism>